<dbReference type="Proteomes" id="UP000295724">
    <property type="component" value="Unassembled WGS sequence"/>
</dbReference>
<evidence type="ECO:0000256" key="1">
    <source>
        <dbReference type="ARBA" id="ARBA00022679"/>
    </source>
</evidence>
<gene>
    <name evidence="3" type="ORF">C8D91_0676</name>
</gene>
<dbReference type="GO" id="GO:0032259">
    <property type="term" value="P:methylation"/>
    <property type="evidence" value="ECO:0007669"/>
    <property type="project" value="UniProtKB-KW"/>
</dbReference>
<name>A0A4R6XZ39_9GAMM</name>
<dbReference type="CDD" id="cd02440">
    <property type="entry name" value="AdoMet_MTases"/>
    <property type="match status" value="1"/>
</dbReference>
<dbReference type="PANTHER" id="PTHR43861">
    <property type="entry name" value="TRANS-ACONITATE 2-METHYLTRANSFERASE-RELATED"/>
    <property type="match status" value="1"/>
</dbReference>
<dbReference type="OrthoDB" id="5800887at2"/>
<dbReference type="Gene3D" id="2.20.25.110">
    <property type="entry name" value="S-adenosyl-L-methionine-dependent methyltransferases"/>
    <property type="match status" value="1"/>
</dbReference>
<dbReference type="InterPro" id="IPR041698">
    <property type="entry name" value="Methyltransf_25"/>
</dbReference>
<protein>
    <submittedName>
        <fullName evidence="3">Ubiquinone/menaquinone biosynthesis C-methylase UbiE</fullName>
    </submittedName>
</protein>
<organism evidence="3 4">
    <name type="scientific">Marinicella litoralis</name>
    <dbReference type="NCBI Taxonomy" id="644220"/>
    <lineage>
        <taxon>Bacteria</taxon>
        <taxon>Pseudomonadati</taxon>
        <taxon>Pseudomonadota</taxon>
        <taxon>Gammaproteobacteria</taxon>
        <taxon>Lysobacterales</taxon>
        <taxon>Marinicellaceae</taxon>
        <taxon>Marinicella</taxon>
    </lineage>
</organism>
<keyword evidence="4" id="KW-1185">Reference proteome</keyword>
<comment type="caution">
    <text evidence="3">The sequence shown here is derived from an EMBL/GenBank/DDBJ whole genome shotgun (WGS) entry which is preliminary data.</text>
</comment>
<keyword evidence="3" id="KW-0489">Methyltransferase</keyword>
<accession>A0A4R6XZ39</accession>
<keyword evidence="3" id="KW-0830">Ubiquinone</keyword>
<feature type="domain" description="Methyltransferase" evidence="2">
    <location>
        <begin position="44"/>
        <end position="139"/>
    </location>
</feature>
<evidence type="ECO:0000313" key="4">
    <source>
        <dbReference type="Proteomes" id="UP000295724"/>
    </source>
</evidence>
<dbReference type="RefSeq" id="WP_099017580.1">
    <property type="nucleotide sequence ID" value="NZ_NIHB01000001.1"/>
</dbReference>
<reference evidence="3 4" key="1">
    <citation type="submission" date="2019-03" db="EMBL/GenBank/DDBJ databases">
        <title>Genomic Encyclopedia of Type Strains, Phase IV (KMG-IV): sequencing the most valuable type-strain genomes for metagenomic binning, comparative biology and taxonomic classification.</title>
        <authorList>
            <person name="Goeker M."/>
        </authorList>
    </citation>
    <scope>NUCLEOTIDE SEQUENCE [LARGE SCALE GENOMIC DNA]</scope>
    <source>
        <strain evidence="3 4">DSM 25488</strain>
    </source>
</reference>
<evidence type="ECO:0000259" key="2">
    <source>
        <dbReference type="Pfam" id="PF13649"/>
    </source>
</evidence>
<keyword evidence="1" id="KW-0808">Transferase</keyword>
<dbReference type="Pfam" id="PF13649">
    <property type="entry name" value="Methyltransf_25"/>
    <property type="match status" value="1"/>
</dbReference>
<dbReference type="AlphaFoldDB" id="A0A4R6XZ39"/>
<dbReference type="Gene3D" id="3.40.50.150">
    <property type="entry name" value="Vaccinia Virus protein VP39"/>
    <property type="match status" value="1"/>
</dbReference>
<dbReference type="GO" id="GO:0008168">
    <property type="term" value="F:methyltransferase activity"/>
    <property type="evidence" value="ECO:0007669"/>
    <property type="project" value="UniProtKB-KW"/>
</dbReference>
<evidence type="ECO:0000313" key="3">
    <source>
        <dbReference type="EMBL" id="TDR23810.1"/>
    </source>
</evidence>
<dbReference type="EMBL" id="SNZB01000001">
    <property type="protein sequence ID" value="TDR23810.1"/>
    <property type="molecule type" value="Genomic_DNA"/>
</dbReference>
<sequence>MSWFDNNEMWEVFYDCMFDRESFAVAKTQCQQIINLVDHPVKSVLDMACGPGRHVLGFAAMNIETTGVDLSGYLLNQAANQIDHEKLSANLVHSDLLAYQPNNKFDLITNLFTSFGYYNNPAENQQVLNNAYQWLNPKGTFIIDTFGKEQAAHAMEPVHCTEYDNGDLRFERPLLVDNMNIYSNEWILVRDNQAHRWEYEHFVYTAQELTAMLLQAGFKNIEIYGSLNKADYDLSAERLVAVARK</sequence>
<proteinExistence type="predicted"/>
<dbReference type="InterPro" id="IPR029063">
    <property type="entry name" value="SAM-dependent_MTases_sf"/>
</dbReference>
<dbReference type="SUPFAM" id="SSF53335">
    <property type="entry name" value="S-adenosyl-L-methionine-dependent methyltransferases"/>
    <property type="match status" value="1"/>
</dbReference>